<evidence type="ECO:0000313" key="1">
    <source>
        <dbReference type="EMBL" id="GAH01467.1"/>
    </source>
</evidence>
<sequence length="37" mass="4301">MTPLLFIIFVMIIPRSAWVRIGSKFKKNVVFVSIFSD</sequence>
<dbReference type="EMBL" id="BART01020213">
    <property type="protein sequence ID" value="GAH01467.1"/>
    <property type="molecule type" value="Genomic_DNA"/>
</dbReference>
<protein>
    <submittedName>
        <fullName evidence="1">Uncharacterized protein</fullName>
    </submittedName>
</protein>
<name>X1C2H3_9ZZZZ</name>
<dbReference type="AlphaFoldDB" id="X1C2H3"/>
<comment type="caution">
    <text evidence="1">The sequence shown here is derived from an EMBL/GenBank/DDBJ whole genome shotgun (WGS) entry which is preliminary data.</text>
</comment>
<accession>X1C2H3</accession>
<proteinExistence type="predicted"/>
<feature type="non-terminal residue" evidence="1">
    <location>
        <position position="37"/>
    </location>
</feature>
<organism evidence="1">
    <name type="scientific">marine sediment metagenome</name>
    <dbReference type="NCBI Taxonomy" id="412755"/>
    <lineage>
        <taxon>unclassified sequences</taxon>
        <taxon>metagenomes</taxon>
        <taxon>ecological metagenomes</taxon>
    </lineage>
</organism>
<reference evidence="1" key="1">
    <citation type="journal article" date="2014" name="Front. Microbiol.">
        <title>High frequency of phylogenetically diverse reductive dehalogenase-homologous genes in deep subseafloor sedimentary metagenomes.</title>
        <authorList>
            <person name="Kawai M."/>
            <person name="Futagami T."/>
            <person name="Toyoda A."/>
            <person name="Takaki Y."/>
            <person name="Nishi S."/>
            <person name="Hori S."/>
            <person name="Arai W."/>
            <person name="Tsubouchi T."/>
            <person name="Morono Y."/>
            <person name="Uchiyama I."/>
            <person name="Ito T."/>
            <person name="Fujiyama A."/>
            <person name="Inagaki F."/>
            <person name="Takami H."/>
        </authorList>
    </citation>
    <scope>NUCLEOTIDE SEQUENCE</scope>
    <source>
        <strain evidence="1">Expedition CK06-06</strain>
    </source>
</reference>
<gene>
    <name evidence="1" type="ORF">S01H4_37593</name>
</gene>